<sequence length="386" mass="41743">MWKIFLFQILFALMQSSYAADVYCSSMSTSACQIDHMNNVASANDAINVVGQSSSFLDNASWILDLNQTSQFSYFPKNFFNTFPKISVVKLSNNSLSNLVSNNFVNSILQVIQLQNQLFTNLPAAFAQGCTTLNSIYISNCPLATLDPNALLGLTTLAVIEVTNTKITCIPPGFFLNTPSIASISFMSSQITSIDPLLFKGLSKLYYAQLNGNQISYIPNIDLTGTGIVQSIGGNNTPFISFQENPIRAIYPQLLDNVFSTRNTSIQINAGSSSLSTCFPFASFTVNNINWSTAKSSLSTCFSAWTSAMANTPVPCASIVTTPSPTSPPTVPATLSTPTLSPTVAPITPIPPSPPCNLQPCTNGQKRVLEIILSEFRNMSFNVNFN</sequence>
<dbReference type="Proteomes" id="UP001107558">
    <property type="component" value="Chromosome 1"/>
</dbReference>
<evidence type="ECO:0000313" key="3">
    <source>
        <dbReference type="EMBL" id="KAG5684155.1"/>
    </source>
</evidence>
<feature type="signal peptide" evidence="2">
    <location>
        <begin position="1"/>
        <end position="19"/>
    </location>
</feature>
<keyword evidence="4" id="KW-1185">Reference proteome</keyword>
<name>A0A9J6CRF2_POLVA</name>
<dbReference type="PANTHER" id="PTHR24373:SF275">
    <property type="entry name" value="TIR DOMAIN-CONTAINING PROTEIN"/>
    <property type="match status" value="1"/>
</dbReference>
<evidence type="ECO:0000256" key="2">
    <source>
        <dbReference type="SAM" id="SignalP"/>
    </source>
</evidence>
<gene>
    <name evidence="3" type="ORF">PVAND_013396</name>
</gene>
<organism evidence="3 4">
    <name type="scientific">Polypedilum vanderplanki</name>
    <name type="common">Sleeping chironomid midge</name>
    <dbReference type="NCBI Taxonomy" id="319348"/>
    <lineage>
        <taxon>Eukaryota</taxon>
        <taxon>Metazoa</taxon>
        <taxon>Ecdysozoa</taxon>
        <taxon>Arthropoda</taxon>
        <taxon>Hexapoda</taxon>
        <taxon>Insecta</taxon>
        <taxon>Pterygota</taxon>
        <taxon>Neoptera</taxon>
        <taxon>Endopterygota</taxon>
        <taxon>Diptera</taxon>
        <taxon>Nematocera</taxon>
        <taxon>Chironomoidea</taxon>
        <taxon>Chironomidae</taxon>
        <taxon>Chironominae</taxon>
        <taxon>Polypedilum</taxon>
        <taxon>Polypedilum</taxon>
    </lineage>
</organism>
<dbReference type="Gene3D" id="3.80.10.10">
    <property type="entry name" value="Ribonuclease Inhibitor"/>
    <property type="match status" value="1"/>
</dbReference>
<evidence type="ECO:0000313" key="4">
    <source>
        <dbReference type="Proteomes" id="UP001107558"/>
    </source>
</evidence>
<keyword evidence="1 2" id="KW-0732">Signal</keyword>
<feature type="chain" id="PRO_5039908458" evidence="2">
    <location>
        <begin position="20"/>
        <end position="386"/>
    </location>
</feature>
<dbReference type="AlphaFoldDB" id="A0A9J6CRF2"/>
<dbReference type="PANTHER" id="PTHR24373">
    <property type="entry name" value="SLIT RELATED LEUCINE-RICH REPEAT NEURONAL PROTEIN"/>
    <property type="match status" value="1"/>
</dbReference>
<dbReference type="EMBL" id="JADBJN010000001">
    <property type="protein sequence ID" value="KAG5684155.1"/>
    <property type="molecule type" value="Genomic_DNA"/>
</dbReference>
<evidence type="ECO:0000256" key="1">
    <source>
        <dbReference type="ARBA" id="ARBA00022729"/>
    </source>
</evidence>
<dbReference type="InterPro" id="IPR032675">
    <property type="entry name" value="LRR_dom_sf"/>
</dbReference>
<comment type="caution">
    <text evidence="3">The sequence shown here is derived from an EMBL/GenBank/DDBJ whole genome shotgun (WGS) entry which is preliminary data.</text>
</comment>
<dbReference type="PROSITE" id="PS51257">
    <property type="entry name" value="PROKAR_LIPOPROTEIN"/>
    <property type="match status" value="1"/>
</dbReference>
<proteinExistence type="predicted"/>
<protein>
    <submittedName>
        <fullName evidence="3">Uncharacterized protein</fullName>
    </submittedName>
</protein>
<reference evidence="3" key="1">
    <citation type="submission" date="2021-03" db="EMBL/GenBank/DDBJ databases">
        <title>Chromosome level genome of the anhydrobiotic midge Polypedilum vanderplanki.</title>
        <authorList>
            <person name="Yoshida Y."/>
            <person name="Kikawada T."/>
            <person name="Gusev O."/>
        </authorList>
    </citation>
    <scope>NUCLEOTIDE SEQUENCE</scope>
    <source>
        <strain evidence="3">NIAS01</strain>
        <tissue evidence="3">Whole body or cell culture</tissue>
    </source>
</reference>
<dbReference type="SUPFAM" id="SSF52058">
    <property type="entry name" value="L domain-like"/>
    <property type="match status" value="1"/>
</dbReference>
<accession>A0A9J6CRF2</accession>
<dbReference type="OrthoDB" id="676979at2759"/>
<dbReference type="InterPro" id="IPR050328">
    <property type="entry name" value="Dev_Immune_Receptor"/>
</dbReference>